<sequence length="55" mass="5623">MTRLRRLRAAAEHDLLAFHGLAAAWCTAQLPELAPELTGALARALAVGTAGPGGS</sequence>
<evidence type="ECO:0000313" key="1">
    <source>
        <dbReference type="EMBL" id="MDI3387618.1"/>
    </source>
</evidence>
<name>A0ABT6RT69_9ACTN</name>
<dbReference type="Proteomes" id="UP001224661">
    <property type="component" value="Unassembled WGS sequence"/>
</dbReference>
<accession>A0ABT6RT69</accession>
<dbReference type="RefSeq" id="WP_282513943.1">
    <property type="nucleotide sequence ID" value="NZ_JASCIR010000011.1"/>
</dbReference>
<comment type="caution">
    <text evidence="1">The sequence shown here is derived from an EMBL/GenBank/DDBJ whole genome shotgun (WGS) entry which is preliminary data.</text>
</comment>
<proteinExistence type="predicted"/>
<gene>
    <name evidence="1" type="ORF">QIS99_15615</name>
</gene>
<dbReference type="EMBL" id="JASCIR010000011">
    <property type="protein sequence ID" value="MDI3387618.1"/>
    <property type="molecule type" value="Genomic_DNA"/>
</dbReference>
<protein>
    <submittedName>
        <fullName evidence="1">Uncharacterized protein</fullName>
    </submittedName>
</protein>
<organism evidence="1 2">
    <name type="scientific">Streptomyces solicavernae</name>
    <dbReference type="NCBI Taxonomy" id="3043614"/>
    <lineage>
        <taxon>Bacteria</taxon>
        <taxon>Bacillati</taxon>
        <taxon>Actinomycetota</taxon>
        <taxon>Actinomycetes</taxon>
        <taxon>Kitasatosporales</taxon>
        <taxon>Streptomycetaceae</taxon>
        <taxon>Streptomyces</taxon>
    </lineage>
</organism>
<keyword evidence="2" id="KW-1185">Reference proteome</keyword>
<reference evidence="1 2" key="1">
    <citation type="submission" date="2023-05" db="EMBL/GenBank/DDBJ databases">
        <title>Draft genome sequence of Streptomyces sp. B-S-A8 isolated from a cave soil in Thailand.</title>
        <authorList>
            <person name="Chamroensaksri N."/>
            <person name="Muangham S."/>
        </authorList>
    </citation>
    <scope>NUCLEOTIDE SEQUENCE [LARGE SCALE GENOMIC DNA]</scope>
    <source>
        <strain evidence="1 2">B-S-A8</strain>
    </source>
</reference>
<evidence type="ECO:0000313" key="2">
    <source>
        <dbReference type="Proteomes" id="UP001224661"/>
    </source>
</evidence>